<dbReference type="Proteomes" id="UP001302812">
    <property type="component" value="Unassembled WGS sequence"/>
</dbReference>
<feature type="domain" description="Rhodopsin" evidence="7">
    <location>
        <begin position="23"/>
        <end position="266"/>
    </location>
</feature>
<evidence type="ECO:0000313" key="9">
    <source>
        <dbReference type="Proteomes" id="UP001302812"/>
    </source>
</evidence>
<comment type="subcellular location">
    <subcellularLocation>
        <location evidence="1">Membrane</location>
        <topology evidence="1">Multi-pass membrane protein</topology>
    </subcellularLocation>
</comment>
<comment type="caution">
    <text evidence="8">The sequence shown here is derived from an EMBL/GenBank/DDBJ whole genome shotgun (WGS) entry which is preliminary data.</text>
</comment>
<keyword evidence="4 6" id="KW-0472">Membrane</keyword>
<dbReference type="InterPro" id="IPR049326">
    <property type="entry name" value="Rhodopsin_dom_fungi"/>
</dbReference>
<dbReference type="PANTHER" id="PTHR33048:SF134">
    <property type="entry name" value="INTEGRAL MEMBRANE PROTEIN"/>
    <property type="match status" value="1"/>
</dbReference>
<dbReference type="InterPro" id="IPR052337">
    <property type="entry name" value="SAT4-like"/>
</dbReference>
<reference evidence="8" key="2">
    <citation type="submission" date="2023-05" db="EMBL/GenBank/DDBJ databases">
        <authorList>
            <consortium name="Lawrence Berkeley National Laboratory"/>
            <person name="Steindorff A."/>
            <person name="Hensen N."/>
            <person name="Bonometti L."/>
            <person name="Westerberg I."/>
            <person name="Brannstrom I.O."/>
            <person name="Guillou S."/>
            <person name="Cros-Aarteil S."/>
            <person name="Calhoun S."/>
            <person name="Haridas S."/>
            <person name="Kuo A."/>
            <person name="Mondo S."/>
            <person name="Pangilinan J."/>
            <person name="Riley R."/>
            <person name="Labutti K."/>
            <person name="Andreopoulos B."/>
            <person name="Lipzen A."/>
            <person name="Chen C."/>
            <person name="Yanf M."/>
            <person name="Daum C."/>
            <person name="Ng V."/>
            <person name="Clum A."/>
            <person name="Ohm R."/>
            <person name="Martin F."/>
            <person name="Silar P."/>
            <person name="Natvig D."/>
            <person name="Lalanne C."/>
            <person name="Gautier V."/>
            <person name="Ament-Velasquez S.L."/>
            <person name="Kruys A."/>
            <person name="Hutchinson M.I."/>
            <person name="Powell A.J."/>
            <person name="Barry K."/>
            <person name="Miller A.N."/>
            <person name="Grigoriev I.V."/>
            <person name="Debuchy R."/>
            <person name="Gladieux P."/>
            <person name="Thoren M.H."/>
            <person name="Johannesson H."/>
        </authorList>
    </citation>
    <scope>NUCLEOTIDE SEQUENCE</scope>
    <source>
        <strain evidence="8">CBS 508.74</strain>
    </source>
</reference>
<proteinExistence type="inferred from homology"/>
<keyword evidence="2 6" id="KW-0812">Transmembrane</keyword>
<dbReference type="RefSeq" id="XP_064667008.1">
    <property type="nucleotide sequence ID" value="XM_064819275.1"/>
</dbReference>
<accession>A0AAN6T970</accession>
<keyword evidence="9" id="KW-1185">Reference proteome</keyword>
<dbReference type="EMBL" id="MU853356">
    <property type="protein sequence ID" value="KAK4109438.1"/>
    <property type="molecule type" value="Genomic_DNA"/>
</dbReference>
<evidence type="ECO:0000256" key="1">
    <source>
        <dbReference type="ARBA" id="ARBA00004141"/>
    </source>
</evidence>
<comment type="similarity">
    <text evidence="5">Belongs to the SAT4 family.</text>
</comment>
<evidence type="ECO:0000256" key="6">
    <source>
        <dbReference type="SAM" id="Phobius"/>
    </source>
</evidence>
<evidence type="ECO:0000256" key="4">
    <source>
        <dbReference type="ARBA" id="ARBA00023136"/>
    </source>
</evidence>
<evidence type="ECO:0000259" key="7">
    <source>
        <dbReference type="Pfam" id="PF20684"/>
    </source>
</evidence>
<keyword evidence="3 6" id="KW-1133">Transmembrane helix</keyword>
<dbReference type="Pfam" id="PF20684">
    <property type="entry name" value="Fung_rhodopsin"/>
    <property type="match status" value="1"/>
</dbReference>
<dbReference type="GeneID" id="89943401"/>
<name>A0AAN6T970_9PEZI</name>
<feature type="transmembrane region" description="Helical" evidence="6">
    <location>
        <begin position="120"/>
        <end position="141"/>
    </location>
</feature>
<reference evidence="8" key="1">
    <citation type="journal article" date="2023" name="Mol. Phylogenet. Evol.">
        <title>Genome-scale phylogeny and comparative genomics of the fungal order Sordariales.</title>
        <authorList>
            <person name="Hensen N."/>
            <person name="Bonometti L."/>
            <person name="Westerberg I."/>
            <person name="Brannstrom I.O."/>
            <person name="Guillou S."/>
            <person name="Cros-Aarteil S."/>
            <person name="Calhoun S."/>
            <person name="Haridas S."/>
            <person name="Kuo A."/>
            <person name="Mondo S."/>
            <person name="Pangilinan J."/>
            <person name="Riley R."/>
            <person name="LaButti K."/>
            <person name="Andreopoulos B."/>
            <person name="Lipzen A."/>
            <person name="Chen C."/>
            <person name="Yan M."/>
            <person name="Daum C."/>
            <person name="Ng V."/>
            <person name="Clum A."/>
            <person name="Steindorff A."/>
            <person name="Ohm R.A."/>
            <person name="Martin F."/>
            <person name="Silar P."/>
            <person name="Natvig D.O."/>
            <person name="Lalanne C."/>
            <person name="Gautier V."/>
            <person name="Ament-Velasquez S.L."/>
            <person name="Kruys A."/>
            <person name="Hutchinson M.I."/>
            <person name="Powell A.J."/>
            <person name="Barry K."/>
            <person name="Miller A.N."/>
            <person name="Grigoriev I.V."/>
            <person name="Debuchy R."/>
            <person name="Gladieux P."/>
            <person name="Hiltunen Thoren M."/>
            <person name="Johannesson H."/>
        </authorList>
    </citation>
    <scope>NUCLEOTIDE SEQUENCE</scope>
    <source>
        <strain evidence="8">CBS 508.74</strain>
    </source>
</reference>
<feature type="transmembrane region" description="Helical" evidence="6">
    <location>
        <begin position="161"/>
        <end position="182"/>
    </location>
</feature>
<sequence>MGLGHILLHHRYCGRHTSVCRSRINGQKLGSDDWTIVISLILGLGVTIDILIMTQLGGLGTHTEYDSDGNPVNPGPEATVIFGKTIYALQVLTWPAVGMTKISVLLMYKRIFSTPKIKTMTWILIGLNVAWTLTFIFALMFSCMPIASSWDYTLDFTCVDLKALFTTALATDVATDFLVLLLPLYKVWQLQMPLARKIMIMGIFLLGILVSVVGLVRIHFLTQIYAVLEQTREMDTTWLYTPVYYWTIIETNVGVLSACLPTLRPVQELLTRHVKLSYLNLQGSLTRLLPSTVGRQSDIGLGSMEAGFKSAGSEASLNRTRLEPGNQRPIVAYTWKRRTSAGIPSCSFRATASRY</sequence>
<feature type="transmembrane region" description="Helical" evidence="6">
    <location>
        <begin position="203"/>
        <end position="228"/>
    </location>
</feature>
<evidence type="ECO:0000256" key="5">
    <source>
        <dbReference type="ARBA" id="ARBA00038359"/>
    </source>
</evidence>
<feature type="transmembrane region" description="Helical" evidence="6">
    <location>
        <begin position="34"/>
        <end position="56"/>
    </location>
</feature>
<dbReference type="GO" id="GO:0016020">
    <property type="term" value="C:membrane"/>
    <property type="evidence" value="ECO:0007669"/>
    <property type="project" value="UniProtKB-SubCell"/>
</dbReference>
<evidence type="ECO:0000313" key="8">
    <source>
        <dbReference type="EMBL" id="KAK4109438.1"/>
    </source>
</evidence>
<dbReference type="PANTHER" id="PTHR33048">
    <property type="entry name" value="PTH11-LIKE INTEGRAL MEMBRANE PROTEIN (AFU_ORTHOLOGUE AFUA_5G11245)"/>
    <property type="match status" value="1"/>
</dbReference>
<dbReference type="AlphaFoldDB" id="A0AAN6T970"/>
<gene>
    <name evidence="8" type="ORF">N656DRAFT_847794</name>
</gene>
<evidence type="ECO:0000256" key="3">
    <source>
        <dbReference type="ARBA" id="ARBA00022989"/>
    </source>
</evidence>
<feature type="transmembrane region" description="Helical" evidence="6">
    <location>
        <begin position="86"/>
        <end position="108"/>
    </location>
</feature>
<protein>
    <recommendedName>
        <fullName evidence="7">Rhodopsin domain-containing protein</fullName>
    </recommendedName>
</protein>
<organism evidence="8 9">
    <name type="scientific">Canariomyces notabilis</name>
    <dbReference type="NCBI Taxonomy" id="2074819"/>
    <lineage>
        <taxon>Eukaryota</taxon>
        <taxon>Fungi</taxon>
        <taxon>Dikarya</taxon>
        <taxon>Ascomycota</taxon>
        <taxon>Pezizomycotina</taxon>
        <taxon>Sordariomycetes</taxon>
        <taxon>Sordariomycetidae</taxon>
        <taxon>Sordariales</taxon>
        <taxon>Chaetomiaceae</taxon>
        <taxon>Canariomyces</taxon>
    </lineage>
</organism>
<evidence type="ECO:0000256" key="2">
    <source>
        <dbReference type="ARBA" id="ARBA00022692"/>
    </source>
</evidence>